<sequence>MASEDFEVEEWDADFLDQLVQAEEIALSTRPTQLPPPPPPPPPPPQTVAQYEINYSPPRELSQRVHDTTPKSDHFDSFIAAPPIPRGAHNPKEQEIDTLKKELGRVSKQLTILEKECSELRKERYKKEEQLKLIHPRIEAKDPKFHQANNVDSDRDHIISIPADPRISRECQNANSSNKLSGSWTKSCNTIGVQTDKTSELTNIAATSDLSATCGSKTLLGLWDSLSGQTVGRFLLPKLLATCESDFHVLFGYLNSSKPYKAKVNSPQNASDVALPDHWHPVDSIETAKVSHLYSVLTKISNETSRLEDLFEALIDLCSLKNVIIVHRSLRVLHMILTNSFSMEKKFGKRDNVVDGELSSESRTVETNGHSSENKSLVCSNASEMLNMGQIPRGPKFSNVKTPFYNEFFNQSIAASTSYAFWFSLFENMCQIAVMNKEEHIRCEALSVMNLILMRSNAYLEREKFAQKLVFQSLSQVLRREAGLCVQDRALQILYLLCNCPKVIAMLCSGSEEEVESACTADINENSTTSQGMNEILIGLADCLVCSKNTSEELKLRRNAINFLAFLGASGKSGFEILLNHRLPKGTNFLTIILQSLVSDLDLEALESAQLPEVFRNRSLLIRETLILLNRLVSHPQYSIPVLRALTNRRDMASLTVDIANRLTSKIKCLWQDDNMTRQIRESEILELARVFKRRVFSFLGDNIS</sequence>
<keyword evidence="4" id="KW-1185">Reference proteome</keyword>
<dbReference type="PANTHER" id="PTHR35761">
    <property type="entry name" value="ATR INTERACTING PROTEIN"/>
    <property type="match status" value="1"/>
</dbReference>
<protein>
    <submittedName>
        <fullName evidence="3">Protein dimerization</fullName>
    </submittedName>
</protein>
<organism evidence="3 4">
    <name type="scientific">Forsythia ovata</name>
    <dbReference type="NCBI Taxonomy" id="205694"/>
    <lineage>
        <taxon>Eukaryota</taxon>
        <taxon>Viridiplantae</taxon>
        <taxon>Streptophyta</taxon>
        <taxon>Embryophyta</taxon>
        <taxon>Tracheophyta</taxon>
        <taxon>Spermatophyta</taxon>
        <taxon>Magnoliopsida</taxon>
        <taxon>eudicotyledons</taxon>
        <taxon>Gunneridae</taxon>
        <taxon>Pentapetalae</taxon>
        <taxon>asterids</taxon>
        <taxon>lamiids</taxon>
        <taxon>Lamiales</taxon>
        <taxon>Oleaceae</taxon>
        <taxon>Forsythieae</taxon>
        <taxon>Forsythia</taxon>
    </lineage>
</organism>
<dbReference type="AlphaFoldDB" id="A0ABD1RN24"/>
<dbReference type="Proteomes" id="UP001604277">
    <property type="component" value="Unassembled WGS sequence"/>
</dbReference>
<evidence type="ECO:0000313" key="3">
    <source>
        <dbReference type="EMBL" id="KAL2489778.1"/>
    </source>
</evidence>
<evidence type="ECO:0000313" key="4">
    <source>
        <dbReference type="Proteomes" id="UP001604277"/>
    </source>
</evidence>
<accession>A0ABD1RN24</accession>
<dbReference type="InterPro" id="IPR016024">
    <property type="entry name" value="ARM-type_fold"/>
</dbReference>
<proteinExistence type="predicted"/>
<comment type="caution">
    <text evidence="3">The sequence shown here is derived from an EMBL/GenBank/DDBJ whole genome shotgun (WGS) entry which is preliminary data.</text>
</comment>
<evidence type="ECO:0000256" key="1">
    <source>
        <dbReference type="SAM" id="Coils"/>
    </source>
</evidence>
<reference evidence="4" key="1">
    <citation type="submission" date="2024-07" db="EMBL/GenBank/DDBJ databases">
        <title>Two chromosome-level genome assemblies of Korean endemic species Abeliophyllum distichum and Forsythia ovata (Oleaceae).</title>
        <authorList>
            <person name="Jang H."/>
        </authorList>
    </citation>
    <scope>NUCLEOTIDE SEQUENCE [LARGE SCALE GENOMIC DNA]</scope>
</reference>
<dbReference type="PANTHER" id="PTHR35761:SF1">
    <property type="entry name" value="PROTEIN SENSITIVE TO UV 2"/>
    <property type="match status" value="1"/>
</dbReference>
<name>A0ABD1RN24_9LAMI</name>
<feature type="region of interest" description="Disordered" evidence="2">
    <location>
        <begin position="25"/>
        <end position="50"/>
    </location>
</feature>
<dbReference type="InterPro" id="IPR044952">
    <property type="entry name" value="SUV2"/>
</dbReference>
<dbReference type="SUPFAM" id="SSF101447">
    <property type="entry name" value="Formin homology 2 domain (FH2 domain)"/>
    <property type="match status" value="1"/>
</dbReference>
<dbReference type="EMBL" id="JBFOLJ010000012">
    <property type="protein sequence ID" value="KAL2489778.1"/>
    <property type="molecule type" value="Genomic_DNA"/>
</dbReference>
<dbReference type="SUPFAM" id="SSF48371">
    <property type="entry name" value="ARM repeat"/>
    <property type="match status" value="1"/>
</dbReference>
<feature type="coiled-coil region" evidence="1">
    <location>
        <begin position="96"/>
        <end position="130"/>
    </location>
</feature>
<feature type="compositionally biased region" description="Pro residues" evidence="2">
    <location>
        <begin position="33"/>
        <end position="46"/>
    </location>
</feature>
<keyword evidence="1" id="KW-0175">Coiled coil</keyword>
<gene>
    <name evidence="3" type="ORF">Fot_43070</name>
</gene>
<evidence type="ECO:0000256" key="2">
    <source>
        <dbReference type="SAM" id="MobiDB-lite"/>
    </source>
</evidence>